<evidence type="ECO:0000313" key="1">
    <source>
        <dbReference type="EMBL" id="SDJ86200.1"/>
    </source>
</evidence>
<gene>
    <name evidence="1" type="ORF">SAMN05216282_101106</name>
</gene>
<dbReference type="EMBL" id="FNFU01000001">
    <property type="protein sequence ID" value="SDJ86200.1"/>
    <property type="molecule type" value="Genomic_DNA"/>
</dbReference>
<proteinExistence type="predicted"/>
<name>A0A1G8X8X7_9MICO</name>
<accession>A0A1G8X8X7</accession>
<dbReference type="RefSeq" id="WP_092321133.1">
    <property type="nucleotide sequence ID" value="NZ_FNFU01000001.1"/>
</dbReference>
<keyword evidence="2" id="KW-1185">Reference proteome</keyword>
<sequence length="200" mass="21961">MESPELLLAVAETIEILESIGYHRLAVPYSIGEVQFDYGIPLVAGEGSLDLVIIDQVGPAAVEEAFWNLQSIAQSLDVAGSFRTLTLIAIGPPIRHDVAFHRIQAFARVLLVDTTQTSLTVEEQIAPLIPFHIENTDAEALEDPLKPLQDFARSSSYASPLTEIVAQSELGILAVETRLLRWFEEPLQNEDLDATEVGQK</sequence>
<organism evidence="1 2">
    <name type="scientific">Cryobacterium psychrotolerans</name>
    <dbReference type="NCBI Taxonomy" id="386301"/>
    <lineage>
        <taxon>Bacteria</taxon>
        <taxon>Bacillati</taxon>
        <taxon>Actinomycetota</taxon>
        <taxon>Actinomycetes</taxon>
        <taxon>Micrococcales</taxon>
        <taxon>Microbacteriaceae</taxon>
        <taxon>Cryobacterium</taxon>
    </lineage>
</organism>
<reference evidence="1 2" key="1">
    <citation type="submission" date="2016-10" db="EMBL/GenBank/DDBJ databases">
        <authorList>
            <person name="de Groot N.N."/>
        </authorList>
    </citation>
    <scope>NUCLEOTIDE SEQUENCE [LARGE SCALE GENOMIC DNA]</scope>
    <source>
        <strain evidence="1 2">CGMCC 1.5382</strain>
    </source>
</reference>
<dbReference type="Proteomes" id="UP000198701">
    <property type="component" value="Unassembled WGS sequence"/>
</dbReference>
<dbReference type="AlphaFoldDB" id="A0A1G8X8X7"/>
<evidence type="ECO:0000313" key="2">
    <source>
        <dbReference type="Proteomes" id="UP000198701"/>
    </source>
</evidence>
<protein>
    <submittedName>
        <fullName evidence="1">Uncharacterized protein</fullName>
    </submittedName>
</protein>
<dbReference type="STRING" id="386301.SAMN05216282_101106"/>